<protein>
    <recommendedName>
        <fullName evidence="9">DUF659 domain-containing protein</fullName>
    </recommendedName>
</protein>
<dbReference type="GO" id="GO:0008270">
    <property type="term" value="F:zinc ion binding"/>
    <property type="evidence" value="ECO:0007669"/>
    <property type="project" value="UniProtKB-KW"/>
</dbReference>
<evidence type="ECO:0000256" key="2">
    <source>
        <dbReference type="ARBA" id="ARBA00022723"/>
    </source>
</evidence>
<evidence type="ECO:0000313" key="8">
    <source>
        <dbReference type="Proteomes" id="UP000703269"/>
    </source>
</evidence>
<dbReference type="SUPFAM" id="SSF53098">
    <property type="entry name" value="Ribonuclease H-like"/>
    <property type="match status" value="1"/>
</dbReference>
<comment type="caution">
    <text evidence="7">The sequence shown here is derived from an EMBL/GenBank/DDBJ whole genome shotgun (WGS) entry which is preliminary data.</text>
</comment>
<dbReference type="GO" id="GO:0005634">
    <property type="term" value="C:nucleus"/>
    <property type="evidence" value="ECO:0007669"/>
    <property type="project" value="UniProtKB-SubCell"/>
</dbReference>
<evidence type="ECO:0000313" key="7">
    <source>
        <dbReference type="EMBL" id="GJF00972.1"/>
    </source>
</evidence>
<reference evidence="7 8" key="1">
    <citation type="submission" date="2021-08" db="EMBL/GenBank/DDBJ databases">
        <title>Draft Genome Sequence of Phanerochaete sordida strain YK-624.</title>
        <authorList>
            <person name="Mori T."/>
            <person name="Dohra H."/>
            <person name="Suzuki T."/>
            <person name="Kawagishi H."/>
            <person name="Hirai H."/>
        </authorList>
    </citation>
    <scope>NUCLEOTIDE SEQUENCE [LARGE SCALE GENOMIC DNA]</scope>
    <source>
        <strain evidence="7 8">YK-624</strain>
    </source>
</reference>
<evidence type="ECO:0000256" key="1">
    <source>
        <dbReference type="ARBA" id="ARBA00004123"/>
    </source>
</evidence>
<evidence type="ECO:0000256" key="6">
    <source>
        <dbReference type="SAM" id="MobiDB-lite"/>
    </source>
</evidence>
<sequence length="788" mass="87370">MPQPINTAHLGSHFTAPSVYDLRRSVSSGYSTPGSMEAIPSPLAGVPGLQELPYSTASLVPTPEPLAGQKRLRHSHSQYSLAPTAEPFTPQRQQLLEDMVSRITASVGISHSWVEDPEWRKFLAEFIPGARPFSRKTLTKRLIPRSLTYYKAKARSKIQNKVITLHTDGWSGINFHHFQSFSGTADRNSHPLKLTDTSAERKTAELLLVHIRKMITELRDNSATGWRARLAAFVTDNSGESLSARNTIAEEYPDILCFPCYAHQINLIVGDYLNKCGAEFLVQAKKADEIITWLRSKTFVLALLRDIQVRARGKSLAIIRAVITRWIAHYLAYRRLLEVRTDLQALVAEDQARITSQLVTGNRAAKTKAEEVIGIIRSDEFWHSLARAKSHLGPLAQAANILQASYTRLDHVPLVFGMLYHHFHALRSLPTAHPDDILAANTIVASAEKRWMAADQDVFIAAIILHPGLKLRPLNATDGPFSFIDITRLMQRIYSRLFPSTTLPASALEQNLRAYLNDTGQFSGMSGIWQARQAATEHDEAGMTAGNGDRNDPLQIWQDIRRGLQLTPLEQIADLLLPICPNNGGVERFFSLLKRLLTAGRSRLTTENLMNEAELSTFIRSEQEASGTRLDRAKRRRRHYVDVSSVAASSHPPSSTPASTAPPTPETPIAAPLPDADSSIPTQSTDSADDETTAALPLVDSLGTIAARLIADSEENARTPDPGPRIHTAPGQGDPYKLPLSTLFDYRNIFWIQMVEKWGIRSLEGELAAYSIIDDHAEAEDDPDTYLV</sequence>
<gene>
    <name evidence="7" type="ORF">PsYK624_172760</name>
</gene>
<proteinExistence type="predicted"/>
<dbReference type="Proteomes" id="UP000703269">
    <property type="component" value="Unassembled WGS sequence"/>
</dbReference>
<keyword evidence="3" id="KW-0863">Zinc-finger</keyword>
<feature type="region of interest" description="Disordered" evidence="6">
    <location>
        <begin position="623"/>
        <end position="691"/>
    </location>
</feature>
<name>A0A9P3GT92_9APHY</name>
<organism evidence="7 8">
    <name type="scientific">Phanerochaete sordida</name>
    <dbReference type="NCBI Taxonomy" id="48140"/>
    <lineage>
        <taxon>Eukaryota</taxon>
        <taxon>Fungi</taxon>
        <taxon>Dikarya</taxon>
        <taxon>Basidiomycota</taxon>
        <taxon>Agaricomycotina</taxon>
        <taxon>Agaricomycetes</taxon>
        <taxon>Polyporales</taxon>
        <taxon>Phanerochaetaceae</taxon>
        <taxon>Phanerochaete</taxon>
    </lineage>
</organism>
<dbReference type="EMBL" id="BPQB01000271">
    <property type="protein sequence ID" value="GJF00972.1"/>
    <property type="molecule type" value="Genomic_DNA"/>
</dbReference>
<keyword evidence="8" id="KW-1185">Reference proteome</keyword>
<evidence type="ECO:0008006" key="9">
    <source>
        <dbReference type="Google" id="ProtNLM"/>
    </source>
</evidence>
<dbReference type="AlphaFoldDB" id="A0A9P3GT92"/>
<evidence type="ECO:0000256" key="3">
    <source>
        <dbReference type="ARBA" id="ARBA00022771"/>
    </source>
</evidence>
<feature type="compositionally biased region" description="Low complexity" evidence="6">
    <location>
        <begin position="644"/>
        <end position="659"/>
    </location>
</feature>
<keyword evidence="4" id="KW-0862">Zinc</keyword>
<dbReference type="PANTHER" id="PTHR46481:SF10">
    <property type="entry name" value="ZINC FINGER BED DOMAIN-CONTAINING PROTEIN 39"/>
    <property type="match status" value="1"/>
</dbReference>
<evidence type="ECO:0000256" key="5">
    <source>
        <dbReference type="ARBA" id="ARBA00023242"/>
    </source>
</evidence>
<keyword evidence="5" id="KW-0539">Nucleus</keyword>
<evidence type="ECO:0000256" key="4">
    <source>
        <dbReference type="ARBA" id="ARBA00022833"/>
    </source>
</evidence>
<dbReference type="PANTHER" id="PTHR46481">
    <property type="entry name" value="ZINC FINGER BED DOMAIN-CONTAINING PROTEIN 4"/>
    <property type="match status" value="1"/>
</dbReference>
<accession>A0A9P3GT92</accession>
<comment type="subcellular location">
    <subcellularLocation>
        <location evidence="1">Nucleus</location>
    </subcellularLocation>
</comment>
<feature type="region of interest" description="Disordered" evidence="6">
    <location>
        <begin position="713"/>
        <end position="733"/>
    </location>
</feature>
<keyword evidence="2" id="KW-0479">Metal-binding</keyword>
<dbReference type="OrthoDB" id="3270520at2759"/>
<dbReference type="InterPro" id="IPR052035">
    <property type="entry name" value="ZnF_BED_domain_contain"/>
</dbReference>
<dbReference type="InterPro" id="IPR012337">
    <property type="entry name" value="RNaseH-like_sf"/>
</dbReference>